<dbReference type="EMBL" id="CAJFCV020000005">
    <property type="protein sequence ID" value="CAG9125865.1"/>
    <property type="molecule type" value="Genomic_DNA"/>
</dbReference>
<keyword evidence="1" id="KW-0812">Transmembrane</keyword>
<name>A0A1I7SUU8_BURXY</name>
<proteinExistence type="predicted"/>
<evidence type="ECO:0000313" key="2">
    <source>
        <dbReference type="EMBL" id="CAD5232818.1"/>
    </source>
</evidence>
<evidence type="ECO:0000256" key="1">
    <source>
        <dbReference type="SAM" id="Phobius"/>
    </source>
</evidence>
<keyword evidence="1" id="KW-1133">Transmembrane helix</keyword>
<dbReference type="Proteomes" id="UP000095284">
    <property type="component" value="Unplaced"/>
</dbReference>
<feature type="transmembrane region" description="Helical" evidence="1">
    <location>
        <begin position="75"/>
        <end position="100"/>
    </location>
</feature>
<keyword evidence="1" id="KW-0472">Membrane</keyword>
<dbReference type="Gene3D" id="1.20.140.150">
    <property type="match status" value="1"/>
</dbReference>
<dbReference type="WBParaSite" id="BXY_1682100.1">
    <property type="protein sequence ID" value="BXY_1682100.1"/>
    <property type="gene ID" value="BXY_1682100"/>
</dbReference>
<gene>
    <name evidence="2" type="ORF">BXYJ_LOCUS12909</name>
</gene>
<feature type="transmembrane region" description="Helical" evidence="1">
    <location>
        <begin position="21"/>
        <end position="40"/>
    </location>
</feature>
<reference evidence="2" key="2">
    <citation type="submission" date="2020-09" db="EMBL/GenBank/DDBJ databases">
        <authorList>
            <person name="Kikuchi T."/>
        </authorList>
    </citation>
    <scope>NUCLEOTIDE SEQUENCE</scope>
    <source>
        <strain evidence="2">Ka4C1</strain>
    </source>
</reference>
<dbReference type="Proteomes" id="UP000659654">
    <property type="component" value="Unassembled WGS sequence"/>
</dbReference>
<organism evidence="3 5">
    <name type="scientific">Bursaphelenchus xylophilus</name>
    <name type="common">Pinewood nematode worm</name>
    <name type="synonym">Aphelenchoides xylophilus</name>
    <dbReference type="NCBI Taxonomy" id="6326"/>
    <lineage>
        <taxon>Eukaryota</taxon>
        <taxon>Metazoa</taxon>
        <taxon>Ecdysozoa</taxon>
        <taxon>Nematoda</taxon>
        <taxon>Chromadorea</taxon>
        <taxon>Rhabditida</taxon>
        <taxon>Tylenchina</taxon>
        <taxon>Tylenchomorpha</taxon>
        <taxon>Aphelenchoidea</taxon>
        <taxon>Aphelenchoididae</taxon>
        <taxon>Bursaphelenchus</taxon>
    </lineage>
</organism>
<evidence type="ECO:0000313" key="3">
    <source>
        <dbReference type="Proteomes" id="UP000095284"/>
    </source>
</evidence>
<dbReference type="EMBL" id="CAJFDI010000005">
    <property type="protein sequence ID" value="CAD5232818.1"/>
    <property type="molecule type" value="Genomic_DNA"/>
</dbReference>
<evidence type="ECO:0000313" key="4">
    <source>
        <dbReference type="Proteomes" id="UP000659654"/>
    </source>
</evidence>
<dbReference type="AlphaFoldDB" id="A0A1I7SUU8"/>
<reference evidence="5" key="1">
    <citation type="submission" date="2016-11" db="UniProtKB">
        <authorList>
            <consortium name="WormBaseParasite"/>
        </authorList>
    </citation>
    <scope>IDENTIFICATION</scope>
</reference>
<protein>
    <submittedName>
        <fullName evidence="2">(pine wood nematode) hypothetical protein</fullName>
    </submittedName>
</protein>
<dbReference type="SMR" id="A0A1I7SUU8"/>
<sequence length="181" mass="19759">MGHQEVILVPVRRYDYVGTRMTVLAIIIVAVAVALPIWFVDDARVTFGLFGFTCYFEDYPCQVAVRVYKSLDDSFLLITRVLMLSCLSAASMAVVISNCACTQMIKSQLMSVLLTLVSALLAIGALIYFFLCAFGYGTFPVYLYDANHKGGLGFSFYIAAVGAFGLLASSTFGTVNICCLR</sequence>
<accession>A0A1I7SUU8</accession>
<dbReference type="Proteomes" id="UP000582659">
    <property type="component" value="Unassembled WGS sequence"/>
</dbReference>
<feature type="transmembrane region" description="Helical" evidence="1">
    <location>
        <begin position="156"/>
        <end position="180"/>
    </location>
</feature>
<feature type="transmembrane region" description="Helical" evidence="1">
    <location>
        <begin position="112"/>
        <end position="136"/>
    </location>
</feature>
<keyword evidence="4" id="KW-1185">Reference proteome</keyword>
<evidence type="ECO:0000313" key="5">
    <source>
        <dbReference type="WBParaSite" id="BXY_1682100.1"/>
    </source>
</evidence>